<protein>
    <submittedName>
        <fullName evidence="2">Uncharacterized protein</fullName>
    </submittedName>
</protein>
<dbReference type="EMBL" id="AVOT02021360">
    <property type="protein sequence ID" value="MBW0510138.1"/>
    <property type="molecule type" value="Genomic_DNA"/>
</dbReference>
<feature type="compositionally biased region" description="Polar residues" evidence="1">
    <location>
        <begin position="12"/>
        <end position="32"/>
    </location>
</feature>
<dbReference type="AlphaFoldDB" id="A0A9Q3DYA4"/>
<dbReference type="Proteomes" id="UP000765509">
    <property type="component" value="Unassembled WGS sequence"/>
</dbReference>
<comment type="caution">
    <text evidence="2">The sequence shown here is derived from an EMBL/GenBank/DDBJ whole genome shotgun (WGS) entry which is preliminary data.</text>
</comment>
<reference evidence="2" key="1">
    <citation type="submission" date="2021-03" db="EMBL/GenBank/DDBJ databases">
        <title>Draft genome sequence of rust myrtle Austropuccinia psidii MF-1, a brazilian biotype.</title>
        <authorList>
            <person name="Quecine M.C."/>
            <person name="Pachon D.M.R."/>
            <person name="Bonatelli M.L."/>
            <person name="Correr F.H."/>
            <person name="Franceschini L.M."/>
            <person name="Leite T.F."/>
            <person name="Margarido G.R.A."/>
            <person name="Almeida C.A."/>
            <person name="Ferrarezi J.A."/>
            <person name="Labate C.A."/>
        </authorList>
    </citation>
    <scope>NUCLEOTIDE SEQUENCE</scope>
    <source>
        <strain evidence="2">MF-1</strain>
    </source>
</reference>
<name>A0A9Q3DYA4_9BASI</name>
<feature type="region of interest" description="Disordered" evidence="1">
    <location>
        <begin position="1"/>
        <end position="53"/>
    </location>
</feature>
<gene>
    <name evidence="2" type="ORF">O181_049853</name>
</gene>
<proteinExistence type="predicted"/>
<sequence>MENSPVEAPQASKINNLPSQVPNTGKQAGKSQTEGKGKGKVEQALPSEFQNSKERNEIYEQCVQYRKNTDGIQKQGGGKNESIFSQEIDFSRLLSSFETCHKEMLTRFNNFEYV</sequence>
<keyword evidence="3" id="KW-1185">Reference proteome</keyword>
<evidence type="ECO:0000256" key="1">
    <source>
        <dbReference type="SAM" id="MobiDB-lite"/>
    </source>
</evidence>
<evidence type="ECO:0000313" key="2">
    <source>
        <dbReference type="EMBL" id="MBW0510138.1"/>
    </source>
</evidence>
<accession>A0A9Q3DYA4</accession>
<organism evidence="2 3">
    <name type="scientific">Austropuccinia psidii MF-1</name>
    <dbReference type="NCBI Taxonomy" id="1389203"/>
    <lineage>
        <taxon>Eukaryota</taxon>
        <taxon>Fungi</taxon>
        <taxon>Dikarya</taxon>
        <taxon>Basidiomycota</taxon>
        <taxon>Pucciniomycotina</taxon>
        <taxon>Pucciniomycetes</taxon>
        <taxon>Pucciniales</taxon>
        <taxon>Sphaerophragmiaceae</taxon>
        <taxon>Austropuccinia</taxon>
    </lineage>
</organism>
<evidence type="ECO:0000313" key="3">
    <source>
        <dbReference type="Proteomes" id="UP000765509"/>
    </source>
</evidence>